<protein>
    <submittedName>
        <fullName evidence="1">Uncharacterized protein</fullName>
    </submittedName>
</protein>
<dbReference type="EMBL" id="CP091244">
    <property type="protein sequence ID" value="UJS26257.1"/>
    <property type="molecule type" value="Genomic_DNA"/>
</dbReference>
<evidence type="ECO:0000313" key="1">
    <source>
        <dbReference type="EMBL" id="UJS26257.1"/>
    </source>
</evidence>
<dbReference type="RefSeq" id="WP_236501624.1">
    <property type="nucleotide sequence ID" value="NZ_CP091244.1"/>
</dbReference>
<proteinExistence type="predicted"/>
<dbReference type="Proteomes" id="UP001054801">
    <property type="component" value="Chromosome"/>
</dbReference>
<reference evidence="1" key="1">
    <citation type="journal article" date="2022" name="Microorganisms">
        <title>Two New Species of Filamentous Sulfur Bacteria of the Genus Thiothrix, Thiothrix winogradskyi sp. nov. and 'Candidatus Thiothrix sulfatifontis' sp. nov.</title>
        <authorList>
            <person name="Ravin N.V."/>
            <person name="Rossetti S."/>
            <person name="Beletsky A.V."/>
            <person name="Kadnikov V.V."/>
            <person name="Rudenko T.S."/>
            <person name="Smolyakov D.D."/>
            <person name="Moskvitina M.I."/>
            <person name="Gureeva M.V."/>
            <person name="Mardanov A.V."/>
            <person name="Grabovich M.Y."/>
        </authorList>
    </citation>
    <scope>NUCLEOTIDE SEQUENCE</scope>
    <source>
        <strain evidence="1">CT3</strain>
    </source>
</reference>
<accession>A0ABY3T323</accession>
<sequence length="98" mass="10813">MNEVLNRGLGVEYSASKHEKEREDFLLAGRLLEQASRQFPKDLAADAQQIAKAVVALRSGLEQQHQESRGKQSQYFVLVPVTLLNQSSGEDGSCPEGQ</sequence>
<name>A0ABY3T323_9GAMM</name>
<evidence type="ECO:0000313" key="2">
    <source>
        <dbReference type="Proteomes" id="UP001054801"/>
    </source>
</evidence>
<organism evidence="1 2">
    <name type="scientific">Thiothrix winogradskyi</name>
    <dbReference type="NCBI Taxonomy" id="96472"/>
    <lineage>
        <taxon>Bacteria</taxon>
        <taxon>Pseudomonadati</taxon>
        <taxon>Pseudomonadota</taxon>
        <taxon>Gammaproteobacteria</taxon>
        <taxon>Thiotrichales</taxon>
        <taxon>Thiotrichaceae</taxon>
        <taxon>Thiothrix</taxon>
    </lineage>
</organism>
<keyword evidence="2" id="KW-1185">Reference proteome</keyword>
<gene>
    <name evidence="1" type="ORF">L2Y54_09520</name>
</gene>